<evidence type="ECO:0000313" key="1">
    <source>
        <dbReference type="EMBL" id="MEJ8848746.1"/>
    </source>
</evidence>
<gene>
    <name evidence="1" type="ORF">WKW82_18960</name>
</gene>
<protein>
    <recommendedName>
        <fullName evidence="3">XRE family transcriptional regulator</fullName>
    </recommendedName>
</protein>
<reference evidence="1 2" key="1">
    <citation type="submission" date="2024-03" db="EMBL/GenBank/DDBJ databases">
        <title>Novel species of the genus Variovorax.</title>
        <authorList>
            <person name="Liu Q."/>
            <person name="Xin Y.-H."/>
        </authorList>
    </citation>
    <scope>NUCLEOTIDE SEQUENCE [LARGE SCALE GENOMIC DNA]</scope>
    <source>
        <strain evidence="1 2">KACC 18900</strain>
    </source>
</reference>
<sequence>MNVDAVPQEGNATLDGHRKLMYARDASGHTVTVGSRGWEAEEIVTTHAVDALVAQAEDARARVVAGTASPLEYWMYERRMDVALLSQTSGFWQWRVRRHLQPDHFAALSPKQLARYADALGLSVEALKRLP</sequence>
<name>A0ABU8WMQ0_9BURK</name>
<organism evidence="1 2">
    <name type="scientific">Variovorax rhizosphaerae</name>
    <dbReference type="NCBI Taxonomy" id="1836200"/>
    <lineage>
        <taxon>Bacteria</taxon>
        <taxon>Pseudomonadati</taxon>
        <taxon>Pseudomonadota</taxon>
        <taxon>Betaproteobacteria</taxon>
        <taxon>Burkholderiales</taxon>
        <taxon>Comamonadaceae</taxon>
        <taxon>Variovorax</taxon>
    </lineage>
</organism>
<dbReference type="Proteomes" id="UP001385892">
    <property type="component" value="Unassembled WGS sequence"/>
</dbReference>
<accession>A0ABU8WMQ0</accession>
<evidence type="ECO:0000313" key="2">
    <source>
        <dbReference type="Proteomes" id="UP001385892"/>
    </source>
</evidence>
<dbReference type="EMBL" id="JBBKZT010000008">
    <property type="protein sequence ID" value="MEJ8848746.1"/>
    <property type="molecule type" value="Genomic_DNA"/>
</dbReference>
<proteinExistence type="predicted"/>
<dbReference type="RefSeq" id="WP_340343866.1">
    <property type="nucleotide sequence ID" value="NZ_JBBKZT010000008.1"/>
</dbReference>
<comment type="caution">
    <text evidence="1">The sequence shown here is derived from an EMBL/GenBank/DDBJ whole genome shotgun (WGS) entry which is preliminary data.</text>
</comment>
<evidence type="ECO:0008006" key="3">
    <source>
        <dbReference type="Google" id="ProtNLM"/>
    </source>
</evidence>
<keyword evidence="2" id="KW-1185">Reference proteome</keyword>